<dbReference type="Gene3D" id="6.10.340.10">
    <property type="match status" value="1"/>
</dbReference>
<dbReference type="Proteomes" id="UP000642509">
    <property type="component" value="Unassembled WGS sequence"/>
</dbReference>
<dbReference type="InterPro" id="IPR003594">
    <property type="entry name" value="HATPase_dom"/>
</dbReference>
<dbReference type="EMBL" id="BMLQ01000001">
    <property type="protein sequence ID" value="GGO41865.1"/>
    <property type="molecule type" value="Genomic_DNA"/>
</dbReference>
<feature type="transmembrane region" description="Helical" evidence="12">
    <location>
        <begin position="195"/>
        <end position="217"/>
    </location>
</feature>
<evidence type="ECO:0000256" key="8">
    <source>
        <dbReference type="ARBA" id="ARBA00022989"/>
    </source>
</evidence>
<dbReference type="Pfam" id="PF00512">
    <property type="entry name" value="HisKA"/>
    <property type="match status" value="1"/>
</dbReference>
<keyword evidence="16" id="KW-1185">Reference proteome</keyword>
<comment type="caution">
    <text evidence="15">The sequence shown here is derived from an EMBL/GenBank/DDBJ whole genome shotgun (WGS) entry which is preliminary data.</text>
</comment>
<feature type="compositionally biased region" description="Acidic residues" evidence="11">
    <location>
        <begin position="537"/>
        <end position="550"/>
    </location>
</feature>
<dbReference type="InterPro" id="IPR036890">
    <property type="entry name" value="HATPase_C_sf"/>
</dbReference>
<keyword evidence="5" id="KW-0808">Transferase</keyword>
<feature type="region of interest" description="Disordered" evidence="11">
    <location>
        <begin position="523"/>
        <end position="576"/>
    </location>
</feature>
<keyword evidence="4" id="KW-0597">Phosphoprotein</keyword>
<feature type="transmembrane region" description="Helical" evidence="12">
    <location>
        <begin position="45"/>
        <end position="68"/>
    </location>
</feature>
<dbReference type="SMART" id="SM00304">
    <property type="entry name" value="HAMP"/>
    <property type="match status" value="1"/>
</dbReference>
<keyword evidence="9" id="KW-0902">Two-component regulatory system</keyword>
<dbReference type="InterPro" id="IPR003661">
    <property type="entry name" value="HisK_dim/P_dom"/>
</dbReference>
<dbReference type="Gene3D" id="1.10.287.130">
    <property type="match status" value="1"/>
</dbReference>
<dbReference type="PRINTS" id="PR00344">
    <property type="entry name" value="BCTRLSENSOR"/>
</dbReference>
<dbReference type="PROSITE" id="PS50109">
    <property type="entry name" value="HIS_KIN"/>
    <property type="match status" value="1"/>
</dbReference>
<dbReference type="CDD" id="cd06225">
    <property type="entry name" value="HAMP"/>
    <property type="match status" value="1"/>
</dbReference>
<dbReference type="CDD" id="cd00082">
    <property type="entry name" value="HisKA"/>
    <property type="match status" value="1"/>
</dbReference>
<evidence type="ECO:0000313" key="16">
    <source>
        <dbReference type="Proteomes" id="UP000642509"/>
    </source>
</evidence>
<organism evidence="15 16">
    <name type="scientific">Citricoccus zhacaiensis</name>
    <dbReference type="NCBI Taxonomy" id="489142"/>
    <lineage>
        <taxon>Bacteria</taxon>
        <taxon>Bacillati</taxon>
        <taxon>Actinomycetota</taxon>
        <taxon>Actinomycetes</taxon>
        <taxon>Micrococcales</taxon>
        <taxon>Micrococcaceae</taxon>
        <taxon>Citricoccus</taxon>
    </lineage>
</organism>
<dbReference type="InterPro" id="IPR004358">
    <property type="entry name" value="Sig_transdc_His_kin-like_C"/>
</dbReference>
<dbReference type="SUPFAM" id="SSF158472">
    <property type="entry name" value="HAMP domain-like"/>
    <property type="match status" value="1"/>
</dbReference>
<evidence type="ECO:0000256" key="5">
    <source>
        <dbReference type="ARBA" id="ARBA00022679"/>
    </source>
</evidence>
<dbReference type="CDD" id="cd00075">
    <property type="entry name" value="HATPase"/>
    <property type="match status" value="1"/>
</dbReference>
<protein>
    <recommendedName>
        <fullName evidence="3">histidine kinase</fullName>
        <ecNumber evidence="3">2.7.13.3</ecNumber>
    </recommendedName>
</protein>
<evidence type="ECO:0000256" key="10">
    <source>
        <dbReference type="ARBA" id="ARBA00023136"/>
    </source>
</evidence>
<keyword evidence="10 12" id="KW-0472">Membrane</keyword>
<reference evidence="16" key="1">
    <citation type="journal article" date="2019" name="Int. J. Syst. Evol. Microbiol.">
        <title>The Global Catalogue of Microorganisms (GCM) 10K type strain sequencing project: providing services to taxonomists for standard genome sequencing and annotation.</title>
        <authorList>
            <consortium name="The Broad Institute Genomics Platform"/>
            <consortium name="The Broad Institute Genome Sequencing Center for Infectious Disease"/>
            <person name="Wu L."/>
            <person name="Ma J."/>
        </authorList>
    </citation>
    <scope>NUCLEOTIDE SEQUENCE [LARGE SCALE GENOMIC DNA]</scope>
    <source>
        <strain evidence="16">CGMCC 1.7064</strain>
    </source>
</reference>
<dbReference type="InterPro" id="IPR036097">
    <property type="entry name" value="HisK_dim/P_sf"/>
</dbReference>
<dbReference type="PROSITE" id="PS50885">
    <property type="entry name" value="HAMP"/>
    <property type="match status" value="1"/>
</dbReference>
<evidence type="ECO:0000256" key="7">
    <source>
        <dbReference type="ARBA" id="ARBA00022777"/>
    </source>
</evidence>
<dbReference type="InterPro" id="IPR003660">
    <property type="entry name" value="HAMP_dom"/>
</dbReference>
<evidence type="ECO:0000256" key="4">
    <source>
        <dbReference type="ARBA" id="ARBA00022553"/>
    </source>
</evidence>
<keyword evidence="8 12" id="KW-1133">Transmembrane helix</keyword>
<dbReference type="EC" id="2.7.13.3" evidence="3"/>
<gene>
    <name evidence="15" type="ORF">GCM10010977_06490</name>
</gene>
<dbReference type="PANTHER" id="PTHR45436">
    <property type="entry name" value="SENSOR HISTIDINE KINASE YKOH"/>
    <property type="match status" value="1"/>
</dbReference>
<keyword evidence="6 12" id="KW-0812">Transmembrane</keyword>
<dbReference type="GO" id="GO:0016301">
    <property type="term" value="F:kinase activity"/>
    <property type="evidence" value="ECO:0007669"/>
    <property type="project" value="UniProtKB-KW"/>
</dbReference>
<dbReference type="Pfam" id="PF00672">
    <property type="entry name" value="HAMP"/>
    <property type="match status" value="1"/>
</dbReference>
<evidence type="ECO:0000256" key="1">
    <source>
        <dbReference type="ARBA" id="ARBA00000085"/>
    </source>
</evidence>
<dbReference type="InterPro" id="IPR050428">
    <property type="entry name" value="TCS_sensor_his_kinase"/>
</dbReference>
<name>A0ABQ2LQL8_9MICC</name>
<evidence type="ECO:0000256" key="11">
    <source>
        <dbReference type="SAM" id="MobiDB-lite"/>
    </source>
</evidence>
<evidence type="ECO:0000256" key="2">
    <source>
        <dbReference type="ARBA" id="ARBA00004236"/>
    </source>
</evidence>
<dbReference type="SUPFAM" id="SSF55874">
    <property type="entry name" value="ATPase domain of HSP90 chaperone/DNA topoisomerase II/histidine kinase"/>
    <property type="match status" value="1"/>
</dbReference>
<dbReference type="SMART" id="SM00388">
    <property type="entry name" value="HisKA"/>
    <property type="match status" value="1"/>
</dbReference>
<evidence type="ECO:0000256" key="3">
    <source>
        <dbReference type="ARBA" id="ARBA00012438"/>
    </source>
</evidence>
<keyword evidence="7 15" id="KW-0418">Kinase</keyword>
<evidence type="ECO:0000256" key="9">
    <source>
        <dbReference type="ARBA" id="ARBA00023012"/>
    </source>
</evidence>
<dbReference type="SUPFAM" id="SSF47384">
    <property type="entry name" value="Homodimeric domain of signal transducing histidine kinase"/>
    <property type="match status" value="1"/>
</dbReference>
<comment type="subcellular location">
    <subcellularLocation>
        <location evidence="2">Cell membrane</location>
    </subcellularLocation>
</comment>
<feature type="domain" description="HAMP" evidence="14">
    <location>
        <begin position="219"/>
        <end position="272"/>
    </location>
</feature>
<dbReference type="PANTHER" id="PTHR45436:SF5">
    <property type="entry name" value="SENSOR HISTIDINE KINASE TRCS"/>
    <property type="match status" value="1"/>
</dbReference>
<evidence type="ECO:0000256" key="12">
    <source>
        <dbReference type="SAM" id="Phobius"/>
    </source>
</evidence>
<dbReference type="Pfam" id="PF02518">
    <property type="entry name" value="HATPase_c"/>
    <property type="match status" value="1"/>
</dbReference>
<evidence type="ECO:0000256" key="6">
    <source>
        <dbReference type="ARBA" id="ARBA00022692"/>
    </source>
</evidence>
<dbReference type="InterPro" id="IPR005467">
    <property type="entry name" value="His_kinase_dom"/>
</dbReference>
<evidence type="ECO:0000259" key="14">
    <source>
        <dbReference type="PROSITE" id="PS50885"/>
    </source>
</evidence>
<dbReference type="SMART" id="SM00387">
    <property type="entry name" value="HATPase_c"/>
    <property type="match status" value="1"/>
</dbReference>
<dbReference type="Gene3D" id="3.30.565.10">
    <property type="entry name" value="Histidine kinase-like ATPase, C-terminal domain"/>
    <property type="match status" value="1"/>
</dbReference>
<comment type="catalytic activity">
    <reaction evidence="1">
        <text>ATP + protein L-histidine = ADP + protein N-phospho-L-histidine.</text>
        <dbReference type="EC" id="2.7.13.3"/>
    </reaction>
</comment>
<sequence length="576" mass="62110">MAGNDRSRGIRILERMPATVNRAGRFRPFHELARLWKTSSLRTQLVVMTTSLMLLAVIVTAALTASLFRQELVRQIDDDLHANRNNVSVYLTSLGTDTGYFSSPQSILRFYGELQDNDGNTTTNSSFTGANEDRPVVPSLTADEVVERNNEAFDVSGTTEASRGWRVTMYRLASGEGSLAIALPLEPVHDSVDRVTSLVVTIGLLATAGASVIAYAVTTRAFKPLLRVERTAAQIAAGDLSRRVEKGAPDTEVGRLSRSLNAMLAHIETAFRSKEQSEERMRRFIQDASHELRTPLVTIRGFSELYRHGGISDPDDVGAAMGRIEGEAKRMGQLVEDLLTLARLDEQRPLEHRPVDLMHLAHDAVLDARVNAPDREIGLEGLDGGRAGSAPTLGDEGKIRQVVTNLVTNALRYSPAGTPLEIAVGTVDVFPGSVHADGRHMHGSRDSVIEIRDHGPGIDEQDASRVFERFYRADSSRQRETGGTGLGLAIVAAIVAQHDGTVRLEQTPGGGATMSVRMPWVDPSAAEDDLPQGGEASDGEAETEAPDAQEDTSTGALDIPPRPPQPPGSGRPSTSG</sequence>
<feature type="domain" description="Histidine kinase" evidence="13">
    <location>
        <begin position="287"/>
        <end position="522"/>
    </location>
</feature>
<evidence type="ECO:0000313" key="15">
    <source>
        <dbReference type="EMBL" id="GGO41865.1"/>
    </source>
</evidence>
<evidence type="ECO:0000259" key="13">
    <source>
        <dbReference type="PROSITE" id="PS50109"/>
    </source>
</evidence>
<feature type="compositionally biased region" description="Pro residues" evidence="11">
    <location>
        <begin position="560"/>
        <end position="569"/>
    </location>
</feature>
<proteinExistence type="predicted"/>
<accession>A0ABQ2LQL8</accession>